<reference evidence="1 2" key="1">
    <citation type="submission" date="2024-02" db="EMBL/GenBank/DDBJ databases">
        <title>A draft genome for the cacao thread blight pathogen Marasmius crinis-equi.</title>
        <authorList>
            <person name="Cohen S.P."/>
            <person name="Baruah I.K."/>
            <person name="Amoako-Attah I."/>
            <person name="Bukari Y."/>
            <person name="Meinhardt L.W."/>
            <person name="Bailey B.A."/>
        </authorList>
    </citation>
    <scope>NUCLEOTIDE SEQUENCE [LARGE SCALE GENOMIC DNA]</scope>
    <source>
        <strain evidence="1 2">GH-76</strain>
    </source>
</reference>
<comment type="caution">
    <text evidence="1">The sequence shown here is derived from an EMBL/GenBank/DDBJ whole genome shotgun (WGS) entry which is preliminary data.</text>
</comment>
<dbReference type="Proteomes" id="UP001465976">
    <property type="component" value="Unassembled WGS sequence"/>
</dbReference>
<gene>
    <name evidence="1" type="ORF">V5O48_011680</name>
</gene>
<proteinExistence type="predicted"/>
<evidence type="ECO:0000313" key="1">
    <source>
        <dbReference type="EMBL" id="KAL0570290.1"/>
    </source>
</evidence>
<protein>
    <submittedName>
        <fullName evidence="1">Uncharacterized protein</fullName>
    </submittedName>
</protein>
<sequence length="125" mass="14272">MEPRLLDMSLVVSTCREMLKWTDSQINRRFKSSGICEGALLRLLYSPRLLYDKPSRSFHEGLPQVAIVKTDSKHELRGSLNCLRQPSNSVNDTSAKYIDIHSDSGEEDAGSIERCENRRVDLEFL</sequence>
<dbReference type="EMBL" id="JBAHYK010000961">
    <property type="protein sequence ID" value="KAL0570290.1"/>
    <property type="molecule type" value="Genomic_DNA"/>
</dbReference>
<keyword evidence="2" id="KW-1185">Reference proteome</keyword>
<evidence type="ECO:0000313" key="2">
    <source>
        <dbReference type="Proteomes" id="UP001465976"/>
    </source>
</evidence>
<organism evidence="1 2">
    <name type="scientific">Marasmius crinis-equi</name>
    <dbReference type="NCBI Taxonomy" id="585013"/>
    <lineage>
        <taxon>Eukaryota</taxon>
        <taxon>Fungi</taxon>
        <taxon>Dikarya</taxon>
        <taxon>Basidiomycota</taxon>
        <taxon>Agaricomycotina</taxon>
        <taxon>Agaricomycetes</taxon>
        <taxon>Agaricomycetidae</taxon>
        <taxon>Agaricales</taxon>
        <taxon>Marasmiineae</taxon>
        <taxon>Marasmiaceae</taxon>
        <taxon>Marasmius</taxon>
    </lineage>
</organism>
<name>A0ABR3F4W8_9AGAR</name>
<accession>A0ABR3F4W8</accession>